<dbReference type="Pfam" id="PF20684">
    <property type="entry name" value="Fung_rhodopsin"/>
    <property type="match status" value="1"/>
</dbReference>
<evidence type="ECO:0000256" key="2">
    <source>
        <dbReference type="ARBA" id="ARBA00022692"/>
    </source>
</evidence>
<evidence type="ECO:0000256" key="5">
    <source>
        <dbReference type="ARBA" id="ARBA00038359"/>
    </source>
</evidence>
<evidence type="ECO:0000313" key="10">
    <source>
        <dbReference type="Proteomes" id="UP000277580"/>
    </source>
</evidence>
<evidence type="ECO:0000256" key="7">
    <source>
        <dbReference type="SAM" id="Phobius"/>
    </source>
</evidence>
<dbReference type="STRING" id="1392247.A0A3N4KA89"/>
<dbReference type="PANTHER" id="PTHR33048:SF47">
    <property type="entry name" value="INTEGRAL MEMBRANE PROTEIN-RELATED"/>
    <property type="match status" value="1"/>
</dbReference>
<evidence type="ECO:0000256" key="3">
    <source>
        <dbReference type="ARBA" id="ARBA00022989"/>
    </source>
</evidence>
<comment type="similarity">
    <text evidence="5">Belongs to the SAT4 family.</text>
</comment>
<keyword evidence="4 7" id="KW-0472">Membrane</keyword>
<accession>A0A3N4KA89</accession>
<dbReference type="GO" id="GO:0016020">
    <property type="term" value="C:membrane"/>
    <property type="evidence" value="ECO:0007669"/>
    <property type="project" value="UniProtKB-SubCell"/>
</dbReference>
<comment type="subcellular location">
    <subcellularLocation>
        <location evidence="1">Membrane</location>
        <topology evidence="1">Multi-pass membrane protein</topology>
    </subcellularLocation>
</comment>
<keyword evidence="2 7" id="KW-0812">Transmembrane</keyword>
<evidence type="ECO:0000256" key="1">
    <source>
        <dbReference type="ARBA" id="ARBA00004141"/>
    </source>
</evidence>
<evidence type="ECO:0000313" key="9">
    <source>
        <dbReference type="EMBL" id="RPB07424.1"/>
    </source>
</evidence>
<name>A0A3N4KA89_9PEZI</name>
<feature type="transmembrane region" description="Helical" evidence="7">
    <location>
        <begin position="20"/>
        <end position="41"/>
    </location>
</feature>
<sequence>MATTTPTPNYVNPETRVPELLGVQIGLTVLAFLIVSARVYTRTKIMRFWGTDDLAISVAMLFAVIETTLGCMATRYGTGLHLWDVPPNLSLAPSLKMSFVVQILYMPILLMTRLSILLFYRRLSPNAQYMRTVKIVIGLSIAFGIAVTLSDIFQCAPVAFVYDTSIPGGKCIDQMTFFKSTAIINIVNDFIVFVLPLPTLWKLKLPTAQKLALGFILGLGAFVCIASCIRLSLLFRLSQQVDVTWHGVDLSNWSCIEYNIGIICASLPALKPLMGRVLPSVFGRSRTGSSGISGLSGPAKKSGNMYALGSLSGGGASAEPEYSHRVAITCRKSDEENLHHHGSHTTKDNESEEHIINYGPNGITKTMDITVDVEERGESVSTIQSGRRI</sequence>
<protein>
    <recommendedName>
        <fullName evidence="8">Rhodopsin domain-containing protein</fullName>
    </recommendedName>
</protein>
<dbReference type="InterPro" id="IPR052337">
    <property type="entry name" value="SAT4-like"/>
</dbReference>
<feature type="transmembrane region" description="Helical" evidence="7">
    <location>
        <begin position="53"/>
        <end position="77"/>
    </location>
</feature>
<feature type="domain" description="Rhodopsin" evidence="8">
    <location>
        <begin position="37"/>
        <end position="275"/>
    </location>
</feature>
<feature type="transmembrane region" description="Helical" evidence="7">
    <location>
        <begin position="132"/>
        <end position="162"/>
    </location>
</feature>
<dbReference type="OrthoDB" id="3529975at2759"/>
<reference evidence="9 10" key="1">
    <citation type="journal article" date="2018" name="Nat. Ecol. Evol.">
        <title>Pezizomycetes genomes reveal the molecular basis of ectomycorrhizal truffle lifestyle.</title>
        <authorList>
            <person name="Murat C."/>
            <person name="Payen T."/>
            <person name="Noel B."/>
            <person name="Kuo A."/>
            <person name="Morin E."/>
            <person name="Chen J."/>
            <person name="Kohler A."/>
            <person name="Krizsan K."/>
            <person name="Balestrini R."/>
            <person name="Da Silva C."/>
            <person name="Montanini B."/>
            <person name="Hainaut M."/>
            <person name="Levati E."/>
            <person name="Barry K.W."/>
            <person name="Belfiori B."/>
            <person name="Cichocki N."/>
            <person name="Clum A."/>
            <person name="Dockter R.B."/>
            <person name="Fauchery L."/>
            <person name="Guy J."/>
            <person name="Iotti M."/>
            <person name="Le Tacon F."/>
            <person name="Lindquist E.A."/>
            <person name="Lipzen A."/>
            <person name="Malagnac F."/>
            <person name="Mello A."/>
            <person name="Molinier V."/>
            <person name="Miyauchi S."/>
            <person name="Poulain J."/>
            <person name="Riccioni C."/>
            <person name="Rubini A."/>
            <person name="Sitrit Y."/>
            <person name="Splivallo R."/>
            <person name="Traeger S."/>
            <person name="Wang M."/>
            <person name="Zifcakova L."/>
            <person name="Wipf D."/>
            <person name="Zambonelli A."/>
            <person name="Paolocci F."/>
            <person name="Nowrousian M."/>
            <person name="Ottonello S."/>
            <person name="Baldrian P."/>
            <person name="Spatafora J.W."/>
            <person name="Henrissat B."/>
            <person name="Nagy L.G."/>
            <person name="Aury J.M."/>
            <person name="Wincker P."/>
            <person name="Grigoriev I.V."/>
            <person name="Bonfante P."/>
            <person name="Martin F.M."/>
        </authorList>
    </citation>
    <scope>NUCLEOTIDE SEQUENCE [LARGE SCALE GENOMIC DNA]</scope>
    <source>
        <strain evidence="9 10">CCBAS932</strain>
    </source>
</reference>
<keyword evidence="10" id="KW-1185">Reference proteome</keyword>
<proteinExistence type="inferred from homology"/>
<feature type="transmembrane region" description="Helical" evidence="7">
    <location>
        <begin position="213"/>
        <end position="235"/>
    </location>
</feature>
<keyword evidence="3 7" id="KW-1133">Transmembrane helix</keyword>
<dbReference type="InterPro" id="IPR049326">
    <property type="entry name" value="Rhodopsin_dom_fungi"/>
</dbReference>
<evidence type="ECO:0000259" key="8">
    <source>
        <dbReference type="Pfam" id="PF20684"/>
    </source>
</evidence>
<dbReference type="PANTHER" id="PTHR33048">
    <property type="entry name" value="PTH11-LIKE INTEGRAL MEMBRANE PROTEIN (AFU_ORTHOLOGUE AFUA_5G11245)"/>
    <property type="match status" value="1"/>
</dbReference>
<evidence type="ECO:0000256" key="6">
    <source>
        <dbReference type="SAM" id="MobiDB-lite"/>
    </source>
</evidence>
<dbReference type="AlphaFoldDB" id="A0A3N4KA89"/>
<organism evidence="9 10">
    <name type="scientific">Morchella conica CCBAS932</name>
    <dbReference type="NCBI Taxonomy" id="1392247"/>
    <lineage>
        <taxon>Eukaryota</taxon>
        <taxon>Fungi</taxon>
        <taxon>Dikarya</taxon>
        <taxon>Ascomycota</taxon>
        <taxon>Pezizomycotina</taxon>
        <taxon>Pezizomycetes</taxon>
        <taxon>Pezizales</taxon>
        <taxon>Morchellaceae</taxon>
        <taxon>Morchella</taxon>
    </lineage>
</organism>
<evidence type="ECO:0000256" key="4">
    <source>
        <dbReference type="ARBA" id="ARBA00023136"/>
    </source>
</evidence>
<feature type="transmembrane region" description="Helical" evidence="7">
    <location>
        <begin position="182"/>
        <end position="201"/>
    </location>
</feature>
<gene>
    <name evidence="9" type="ORF">P167DRAFT_568601</name>
</gene>
<feature type="region of interest" description="Disordered" evidence="6">
    <location>
        <begin position="334"/>
        <end position="353"/>
    </location>
</feature>
<feature type="transmembrane region" description="Helical" evidence="7">
    <location>
        <begin position="97"/>
        <end position="120"/>
    </location>
</feature>
<dbReference type="EMBL" id="ML119183">
    <property type="protein sequence ID" value="RPB07424.1"/>
    <property type="molecule type" value="Genomic_DNA"/>
</dbReference>
<dbReference type="InParanoid" id="A0A3N4KA89"/>
<dbReference type="Proteomes" id="UP000277580">
    <property type="component" value="Unassembled WGS sequence"/>
</dbReference>